<dbReference type="EMBL" id="CP001750">
    <property type="protein sequence ID" value="ADB10069.1"/>
    <property type="molecule type" value="Genomic_DNA"/>
</dbReference>
<keyword evidence="3" id="KW-1185">Reference proteome</keyword>
<name>D2QB83_BIFDB</name>
<evidence type="ECO:0000313" key="2">
    <source>
        <dbReference type="EMBL" id="ADB10069.1"/>
    </source>
</evidence>
<dbReference type="KEGG" id="bde:BDP_1469"/>
<dbReference type="STRING" id="401473.BDP_1469"/>
<dbReference type="InterPro" id="IPR058154">
    <property type="entry name" value="Bxb1_TTP-like"/>
</dbReference>
<accession>D2QB83</accession>
<dbReference type="GeneID" id="31606642"/>
<proteinExistence type="predicted"/>
<dbReference type="RefSeq" id="WP_003839552.1">
    <property type="nucleotide sequence ID" value="NC_013714.1"/>
</dbReference>
<feature type="compositionally biased region" description="Polar residues" evidence="1">
    <location>
        <begin position="219"/>
        <end position="237"/>
    </location>
</feature>
<organism evidence="2 3">
    <name type="scientific">Bifidobacterium dentium (strain ATCC 27534 / DSM 20436 / JCM 1195 / Bd1)</name>
    <dbReference type="NCBI Taxonomy" id="401473"/>
    <lineage>
        <taxon>Bacteria</taxon>
        <taxon>Bacillati</taxon>
        <taxon>Actinomycetota</taxon>
        <taxon>Actinomycetes</taxon>
        <taxon>Bifidobacteriales</taxon>
        <taxon>Bifidobacteriaceae</taxon>
        <taxon>Bifidobacterium</taxon>
    </lineage>
</organism>
<reference evidence="2 3" key="1">
    <citation type="journal article" date="2009" name="PLoS Genet.">
        <title>The Bifidobacterium dentium Bd1 genome sequence reflects its genetic adaptation to the human oral cavity.</title>
        <authorList>
            <person name="Ventura M."/>
            <person name="Turroni F."/>
            <person name="Zomer A."/>
            <person name="Foroni E."/>
            <person name="Giubellini V."/>
            <person name="Bottacini F."/>
            <person name="Canchaya C."/>
            <person name="Claesson M.J."/>
            <person name="He F."/>
            <person name="Mantzourani M."/>
            <person name="Mulas L."/>
            <person name="Ferrarini A."/>
            <person name="Gao B."/>
            <person name="Delledonne M."/>
            <person name="Henrissat B."/>
            <person name="Coutinho P."/>
            <person name="Oggioni M."/>
            <person name="Gupta R.S."/>
            <person name="Zhang Z."/>
            <person name="Beighton D."/>
            <person name="Fitzgerald G.F."/>
            <person name="O'Toole P.W."/>
            <person name="van Sinderen D."/>
        </authorList>
    </citation>
    <scope>NUCLEOTIDE SEQUENCE [LARGE SCALE GENOMIC DNA]</scope>
    <source>
        <strain evidence="3">ATCC 27534 / DSM 20436 / JCM 1195 / Bd1</strain>
    </source>
</reference>
<dbReference type="Pfam" id="PF25681">
    <property type="entry name" value="Phage_TTP_17"/>
    <property type="match status" value="1"/>
</dbReference>
<evidence type="ECO:0000313" key="3">
    <source>
        <dbReference type="Proteomes" id="UP000008693"/>
    </source>
</evidence>
<dbReference type="HOGENOM" id="CLU_102082_0_0_11"/>
<protein>
    <submittedName>
        <fullName evidence="2">Phage major tail protein</fullName>
    </submittedName>
</protein>
<dbReference type="Proteomes" id="UP000008693">
    <property type="component" value="Chromosome"/>
</dbReference>
<dbReference type="eggNOG" id="COG5492">
    <property type="taxonomic scope" value="Bacteria"/>
</dbReference>
<gene>
    <name evidence="2" type="ordered locus">BDP_1469</name>
</gene>
<evidence type="ECO:0000256" key="1">
    <source>
        <dbReference type="SAM" id="MobiDB-lite"/>
    </source>
</evidence>
<feature type="region of interest" description="Disordered" evidence="1">
    <location>
        <begin position="210"/>
        <end position="237"/>
    </location>
</feature>
<dbReference type="AlphaFoldDB" id="D2QB83"/>
<sequence>MTAPNANNVSVGKPHGEDDRYAGGFWYGIKSKVTVPTDAVTALDENFVDGGYLGDDGVTNSVDRDTTTVTAFGGDTVLNVTASKTETFQFGMLETSRDVMAFVYGADNVSGTDDAFVVKHNAKDNPHLVDVFEFAMTGDRVKRIVIPDGQVSDLDDVSYADGDAIVYTPTITAYPDSAGNTAYEYIAKVATGTSAQAEAAGLAVYDDESAPSLEKAAVSDSSTEAADSGEASTEATA</sequence>